<evidence type="ECO:0000313" key="2">
    <source>
        <dbReference type="Proteomes" id="UP000601435"/>
    </source>
</evidence>
<accession>A0A812VIV2</accession>
<dbReference type="AlphaFoldDB" id="A0A812VIV2"/>
<proteinExistence type="predicted"/>
<sequence length="367" mass="41985">MYGHNFAYFDPNIWYHEDEMRKQVEQLNGKFIMTGAYEDIDRDGIFAKDQDLECFLTSPWAICAALQLQHAFEAQHNQQECAQMIEDYVQWGGDHGLTESTMREACGLPPRDMRAISNRAQAIIQVDDDDKDVDKDPDKKWDLLRKFFVSHLLELRRPDITKPMLLRLKAPGGPNLTKENLIKELVNNKILAETSARGKTAEVYRPLLTCSNLQKVVAFKQKHLEMVLPETLQARGFVEYVQGCPARRENALVLGRFFCAAKSPPLRGRPSKTDAGALDKSDACQERGRKLLEQEKLFDEILRELIKLTGDRAPASTQEAQPAERRRIKSKELLKVKEESDDVKPFFVPNISIADVQETLHTQRAYV</sequence>
<organism evidence="1 2">
    <name type="scientific">Symbiodinium necroappetens</name>
    <dbReference type="NCBI Taxonomy" id="1628268"/>
    <lineage>
        <taxon>Eukaryota</taxon>
        <taxon>Sar</taxon>
        <taxon>Alveolata</taxon>
        <taxon>Dinophyceae</taxon>
        <taxon>Suessiales</taxon>
        <taxon>Symbiodiniaceae</taxon>
        <taxon>Symbiodinium</taxon>
    </lineage>
</organism>
<dbReference type="EMBL" id="CAJNJA010030315">
    <property type="protein sequence ID" value="CAE7641706.1"/>
    <property type="molecule type" value="Genomic_DNA"/>
</dbReference>
<protein>
    <submittedName>
        <fullName evidence="1">Uncharacterized protein</fullName>
    </submittedName>
</protein>
<reference evidence="1" key="1">
    <citation type="submission" date="2021-02" db="EMBL/GenBank/DDBJ databases">
        <authorList>
            <person name="Dougan E. K."/>
            <person name="Rhodes N."/>
            <person name="Thang M."/>
            <person name="Chan C."/>
        </authorList>
    </citation>
    <scope>NUCLEOTIDE SEQUENCE</scope>
</reference>
<name>A0A812VIV2_9DINO</name>
<comment type="caution">
    <text evidence="1">The sequence shown here is derived from an EMBL/GenBank/DDBJ whole genome shotgun (WGS) entry which is preliminary data.</text>
</comment>
<dbReference type="OrthoDB" id="421212at2759"/>
<keyword evidence="2" id="KW-1185">Reference proteome</keyword>
<dbReference type="Proteomes" id="UP000601435">
    <property type="component" value="Unassembled WGS sequence"/>
</dbReference>
<evidence type="ECO:0000313" key="1">
    <source>
        <dbReference type="EMBL" id="CAE7641706.1"/>
    </source>
</evidence>
<gene>
    <name evidence="1" type="ORF">SNEC2469_LOCUS18126</name>
</gene>